<proteinExistence type="predicted"/>
<comment type="caution">
    <text evidence="3">The sequence shown here is derived from an EMBL/GenBank/DDBJ whole genome shotgun (WGS) entry which is preliminary data.</text>
</comment>
<dbReference type="PROSITE" id="PS50095">
    <property type="entry name" value="PLAT"/>
    <property type="match status" value="1"/>
</dbReference>
<dbReference type="SUPFAM" id="SSF49723">
    <property type="entry name" value="Lipase/lipooxygenase domain (PLAT/LH2 domain)"/>
    <property type="match status" value="1"/>
</dbReference>
<name>A0A3R8WDS5_9FLAO</name>
<dbReference type="AlphaFoldDB" id="A0A3R8WDS5"/>
<protein>
    <recommendedName>
        <fullName evidence="2">PLAT domain-containing protein</fullName>
    </recommendedName>
</protein>
<dbReference type="SUPFAM" id="SSF50370">
    <property type="entry name" value="Ricin B-like lectins"/>
    <property type="match status" value="1"/>
</dbReference>
<evidence type="ECO:0000259" key="2">
    <source>
        <dbReference type="PROSITE" id="PS50095"/>
    </source>
</evidence>
<organism evidence="3 4">
    <name type="scientific">Maribacter algicola</name>
    <dbReference type="NCBI Taxonomy" id="2498892"/>
    <lineage>
        <taxon>Bacteria</taxon>
        <taxon>Pseudomonadati</taxon>
        <taxon>Bacteroidota</taxon>
        <taxon>Flavobacteriia</taxon>
        <taxon>Flavobacteriales</taxon>
        <taxon>Flavobacteriaceae</taxon>
        <taxon>Maribacter</taxon>
    </lineage>
</organism>
<dbReference type="RefSeq" id="WP_125222850.1">
    <property type="nucleotide sequence ID" value="NZ_QUSX01000002.1"/>
</dbReference>
<feature type="domain" description="PLAT" evidence="2">
    <location>
        <begin position="40"/>
        <end position="156"/>
    </location>
</feature>
<keyword evidence="4" id="KW-1185">Reference proteome</keyword>
<dbReference type="CDD" id="cd23432">
    <property type="entry name" value="beta-trefoil_Ricin_EndoBetaGal-like"/>
    <property type="match status" value="1"/>
</dbReference>
<dbReference type="Gene3D" id="2.60.60.20">
    <property type="entry name" value="PLAT/LH2 domain"/>
    <property type="match status" value="1"/>
</dbReference>
<feature type="region of interest" description="Disordered" evidence="1">
    <location>
        <begin position="385"/>
        <end position="411"/>
    </location>
</feature>
<evidence type="ECO:0000256" key="1">
    <source>
        <dbReference type="SAM" id="MobiDB-lite"/>
    </source>
</evidence>
<dbReference type="Gene3D" id="2.80.10.50">
    <property type="match status" value="1"/>
</dbReference>
<reference evidence="4" key="1">
    <citation type="submission" date="2018-12" db="EMBL/GenBank/DDBJ databases">
        <title>Maribacter lutimaris sp. nov., isolated from marine sediment.</title>
        <authorList>
            <person name="Kim K.K."/>
        </authorList>
    </citation>
    <scope>NUCLEOTIDE SEQUENCE [LARGE SCALE GENOMIC DNA]</scope>
    <source>
        <strain evidence="4">PoM-212</strain>
    </source>
</reference>
<evidence type="ECO:0000313" key="3">
    <source>
        <dbReference type="EMBL" id="RRQ48128.1"/>
    </source>
</evidence>
<accession>A0A3R8WDS5</accession>
<dbReference type="EMBL" id="QUSX01000002">
    <property type="protein sequence ID" value="RRQ48128.1"/>
    <property type="molecule type" value="Genomic_DNA"/>
</dbReference>
<evidence type="ECO:0000313" key="4">
    <source>
        <dbReference type="Proteomes" id="UP000286990"/>
    </source>
</evidence>
<dbReference type="Proteomes" id="UP000286990">
    <property type="component" value="Unassembled WGS sequence"/>
</dbReference>
<dbReference type="InterPro" id="IPR035992">
    <property type="entry name" value="Ricin_B-like_lectins"/>
</dbReference>
<dbReference type="InterPro" id="IPR036392">
    <property type="entry name" value="PLAT/LH2_dom_sf"/>
</dbReference>
<gene>
    <name evidence="3" type="ORF">DZC72_10395</name>
</gene>
<dbReference type="InterPro" id="IPR001024">
    <property type="entry name" value="PLAT/LH2_dom"/>
</dbReference>
<sequence length="553" mass="62306">MKKLKSLTKINCKIFGPTLKHVLPIFVAFLLLPGFAKAEYTYTVKVKTGWKGTNADITILLIGSKGAIEDYVLMDNPNVDDFEPNQINTFTLYSQIDIGIITDIRIKPRGGGLSVDNWKMEWIKVENPLYPGKITTFSHTPIFNNGPETITKLRAQQFKKSPIVKEGSDKIAIDERKIYSYILFSARESQNSSEKVSIKDSESFTETTSSNVTTKNAWAIEVSTSFGDGIVIPETDVKASYAGEVSDSFDKAKERLQQKETLLEKEDVFIGEKCSATFYRIPQQKVIVFGTFENGFNEDIRYEKSEGTVLLKDKMDKYVFRAVDDKANGDCTNCPTFKELWIESGRSLSTMPDGPTLASRALLDSSDPCYIAPVSNPIVQQETSTTTLPIPNTPPTPSTNTQQTVSIPTTTSTPALTPVVNSDVDLINDFVCIQNNWYKKNYIHNENGKIEQGEIQPNWWSSQWKINPVAGGWVTIQNKWKPEEFIHNQNGAIEVGPIQPNWWSGQWKIIPAHSGWVRIQNKWKPDQYIHNQNGKIEVGPIENNWASALWKLE</sequence>
<dbReference type="OrthoDB" id="1153025at2"/>
<dbReference type="Pfam" id="PF01477">
    <property type="entry name" value="PLAT"/>
    <property type="match status" value="1"/>
</dbReference>